<protein>
    <submittedName>
        <fullName evidence="1">Uncharacterized protein</fullName>
    </submittedName>
</protein>
<dbReference type="EMBL" id="MH588547">
    <property type="protein sequence ID" value="AXQ69829.1"/>
    <property type="molecule type" value="Genomic_DNA"/>
</dbReference>
<sequence>MILGRMEGAALEGWSTIGEGSIGAPAEAGVMMRGLIATR</sequence>
<name>A0A385EGD5_9CAUD</name>
<gene>
    <name evidence="1" type="ORF">CcrSC_gp247</name>
</gene>
<reference evidence="1" key="1">
    <citation type="submission" date="2018-07" db="EMBL/GenBank/DDBJ databases">
        <authorList>
            <person name="Wilson K.M."/>
            <person name="Ely B."/>
        </authorList>
    </citation>
    <scope>NUCLEOTIDE SEQUENCE</scope>
</reference>
<reference evidence="1" key="2">
    <citation type="submission" date="2021-07" db="EMBL/GenBank/DDBJ databases">
        <title>Giant CbK-like Caulobacter bacteriophages have genetically divergent genomes.</title>
        <authorList>
            <person name="Wilson K."/>
            <person name="Ely B."/>
        </authorList>
    </citation>
    <scope>NUCLEOTIDE SEQUENCE</scope>
</reference>
<proteinExistence type="predicted"/>
<dbReference type="Proteomes" id="UP000259683">
    <property type="component" value="Segment"/>
</dbReference>
<accession>A0A385EGD5</accession>
<organism evidence="1 2">
    <name type="scientific">Caulobacter phage CcrSC</name>
    <dbReference type="NCBI Taxonomy" id="2283272"/>
    <lineage>
        <taxon>Viruses</taxon>
        <taxon>Duplodnaviria</taxon>
        <taxon>Heunggongvirae</taxon>
        <taxon>Uroviricota</taxon>
        <taxon>Caudoviricetes</taxon>
        <taxon>Jeanschmidtviridae</taxon>
        <taxon>Bertelyvirus</taxon>
        <taxon>Bertelyvirus SC</taxon>
    </lineage>
</organism>
<evidence type="ECO:0000313" key="1">
    <source>
        <dbReference type="EMBL" id="AXQ69829.1"/>
    </source>
</evidence>
<evidence type="ECO:0000313" key="2">
    <source>
        <dbReference type="Proteomes" id="UP000259683"/>
    </source>
</evidence>
<keyword evidence="2" id="KW-1185">Reference proteome</keyword>